<sequence>MSGNRYGRYIAKFTIDAEVVKDETRNEKLTPHITDMTVQQWTTLAGQLRTNIAEVIKAAKQHLDQHQGDEFEKDHWGFWNLRRAKVEEWEETLRQKSQQTIEKTFPGVKSPPVYLTCAVVSLLDGEEFTYTIWWRKAGAPGVSVSHELHWKVDMDPVVSVQKSEADKDSSRGSVPDTSQFTADVSEHTANMNERGDRSGFSCPETGDTQSVPPRRKIPSNDQAYNRALYQKRGR</sequence>
<protein>
    <submittedName>
        <fullName evidence="2">Uncharacterized protein</fullName>
    </submittedName>
</protein>
<reference evidence="2" key="1">
    <citation type="submission" date="2020-04" db="EMBL/GenBank/DDBJ databases">
        <title>Analysis of mating type loci in Filobasidium floriforme.</title>
        <authorList>
            <person name="Nowrousian M."/>
        </authorList>
    </citation>
    <scope>NUCLEOTIDE SEQUENCE</scope>
    <source>
        <strain evidence="2">CBS 6242</strain>
    </source>
</reference>
<evidence type="ECO:0000256" key="1">
    <source>
        <dbReference type="SAM" id="MobiDB-lite"/>
    </source>
</evidence>
<name>A0A8K0JKM5_9TREE</name>
<gene>
    <name evidence="2" type="ORF">FFLO_03469</name>
</gene>
<proteinExistence type="predicted"/>
<accession>A0A8K0JKM5</accession>
<organism evidence="2 3">
    <name type="scientific">Filobasidium floriforme</name>
    <dbReference type="NCBI Taxonomy" id="5210"/>
    <lineage>
        <taxon>Eukaryota</taxon>
        <taxon>Fungi</taxon>
        <taxon>Dikarya</taxon>
        <taxon>Basidiomycota</taxon>
        <taxon>Agaricomycotina</taxon>
        <taxon>Tremellomycetes</taxon>
        <taxon>Filobasidiales</taxon>
        <taxon>Filobasidiaceae</taxon>
        <taxon>Filobasidium</taxon>
    </lineage>
</organism>
<dbReference type="AlphaFoldDB" id="A0A8K0JKM5"/>
<feature type="compositionally biased region" description="Polar residues" evidence="1">
    <location>
        <begin position="171"/>
        <end position="191"/>
    </location>
</feature>
<dbReference type="Proteomes" id="UP000812966">
    <property type="component" value="Unassembled WGS sequence"/>
</dbReference>
<dbReference type="EMBL" id="JABELV010000064">
    <property type="protein sequence ID" value="KAG7539593.1"/>
    <property type="molecule type" value="Genomic_DNA"/>
</dbReference>
<keyword evidence="3" id="KW-1185">Reference proteome</keyword>
<comment type="caution">
    <text evidence="2">The sequence shown here is derived from an EMBL/GenBank/DDBJ whole genome shotgun (WGS) entry which is preliminary data.</text>
</comment>
<feature type="region of interest" description="Disordered" evidence="1">
    <location>
        <begin position="161"/>
        <end position="234"/>
    </location>
</feature>
<evidence type="ECO:0000313" key="3">
    <source>
        <dbReference type="Proteomes" id="UP000812966"/>
    </source>
</evidence>
<evidence type="ECO:0000313" key="2">
    <source>
        <dbReference type="EMBL" id="KAG7539593.1"/>
    </source>
</evidence>